<proteinExistence type="predicted"/>
<comment type="caution">
    <text evidence="1">The sequence shown here is derived from an EMBL/GenBank/DDBJ whole genome shotgun (WGS) entry which is preliminary data.</text>
</comment>
<accession>A0A8S3V805</accession>
<name>A0A8S3V805_MYTED</name>
<gene>
    <name evidence="1" type="ORF">MEDL_62513</name>
</gene>
<dbReference type="EMBL" id="CAJPWZ010003067">
    <property type="protein sequence ID" value="CAG2250831.1"/>
    <property type="molecule type" value="Genomic_DNA"/>
</dbReference>
<organism evidence="1 2">
    <name type="scientific">Mytilus edulis</name>
    <name type="common">Blue mussel</name>
    <dbReference type="NCBI Taxonomy" id="6550"/>
    <lineage>
        <taxon>Eukaryota</taxon>
        <taxon>Metazoa</taxon>
        <taxon>Spiralia</taxon>
        <taxon>Lophotrochozoa</taxon>
        <taxon>Mollusca</taxon>
        <taxon>Bivalvia</taxon>
        <taxon>Autobranchia</taxon>
        <taxon>Pteriomorphia</taxon>
        <taxon>Mytilida</taxon>
        <taxon>Mytiloidea</taxon>
        <taxon>Mytilidae</taxon>
        <taxon>Mytilinae</taxon>
        <taxon>Mytilus</taxon>
    </lineage>
</organism>
<keyword evidence="2" id="KW-1185">Reference proteome</keyword>
<dbReference type="AlphaFoldDB" id="A0A8S3V805"/>
<dbReference type="OrthoDB" id="6162327at2759"/>
<reference evidence="1" key="1">
    <citation type="submission" date="2021-03" db="EMBL/GenBank/DDBJ databases">
        <authorList>
            <person name="Bekaert M."/>
        </authorList>
    </citation>
    <scope>NUCLEOTIDE SEQUENCE</scope>
</reference>
<protein>
    <submittedName>
        <fullName evidence="1">Uncharacterized protein</fullName>
    </submittedName>
</protein>
<sequence length="262" mass="29838">MPGPGSKREVEKSCLKAKLQASDVKTVHNKTGEEQHVKDIDDTSKKIILLHEDAPYFFGIDGAIYVGVLKKMFPDAGDEEDSCKQSGCVCETCPYKEELEKYKLKETLKTGGIIDAETAREKKMIELVPYSGVYIPLAVKTLIFEGSRSRSSLAPKLTRTLYTTEELKSFIKAADTIIPTIISSCLRYSGSKLKKSICNVVTYENRNYNQMMVKRKDKKKNRTNHLIQVTYMKWKKKQKIQPKKKQITLYTFIYTQSSIVVP</sequence>
<evidence type="ECO:0000313" key="2">
    <source>
        <dbReference type="Proteomes" id="UP000683360"/>
    </source>
</evidence>
<evidence type="ECO:0000313" key="1">
    <source>
        <dbReference type="EMBL" id="CAG2250831.1"/>
    </source>
</evidence>
<dbReference type="Proteomes" id="UP000683360">
    <property type="component" value="Unassembled WGS sequence"/>
</dbReference>